<dbReference type="EMBL" id="CP002859">
    <property type="protein sequence ID" value="AEI49905.1"/>
    <property type="molecule type" value="Genomic_DNA"/>
</dbReference>
<gene>
    <name evidence="1" type="ordered locus">Runsl_3544</name>
</gene>
<reference evidence="1 2" key="2">
    <citation type="journal article" date="2012" name="Stand. Genomic Sci.">
        <title>Complete genome sequence of the aquatic bacterium Runella slithyformis type strain (LSU 4(T)).</title>
        <authorList>
            <person name="Copeland A."/>
            <person name="Zhang X."/>
            <person name="Misra M."/>
            <person name="Lapidus A."/>
            <person name="Nolan M."/>
            <person name="Lucas S."/>
            <person name="Deshpande S."/>
            <person name="Cheng J.F."/>
            <person name="Tapia R."/>
            <person name="Goodwin L.A."/>
            <person name="Pitluck S."/>
            <person name="Liolios K."/>
            <person name="Pagani I."/>
            <person name="Ivanova N."/>
            <person name="Mikhailova N."/>
            <person name="Pati A."/>
            <person name="Chen A."/>
            <person name="Palaniappan K."/>
            <person name="Land M."/>
            <person name="Hauser L."/>
            <person name="Pan C."/>
            <person name="Jeffries C.D."/>
            <person name="Detter J.C."/>
            <person name="Brambilla E.M."/>
            <person name="Rohde M."/>
            <person name="Djao O.D."/>
            <person name="Goker M."/>
            <person name="Sikorski J."/>
            <person name="Tindall B.J."/>
            <person name="Woyke T."/>
            <person name="Bristow J."/>
            <person name="Eisen J.A."/>
            <person name="Markowitz V."/>
            <person name="Hugenholtz P."/>
            <person name="Kyrpides N.C."/>
            <person name="Klenk H.P."/>
            <person name="Mavromatis K."/>
        </authorList>
    </citation>
    <scope>NUCLEOTIDE SEQUENCE [LARGE SCALE GENOMIC DNA]</scope>
    <source>
        <strain evidence="2">ATCC 29530 / DSM 19594 / LMG 11500 / NCIMB 11436 / LSU 4</strain>
    </source>
</reference>
<keyword evidence="2" id="KW-1185">Reference proteome</keyword>
<name>A0A7U3ZME8_RUNSL</name>
<dbReference type="KEGG" id="rsi:Runsl_3544"/>
<sequence>MRPEYTGKNSFGPELSKLWDEALVYDYKSVA</sequence>
<accession>A0A7U3ZME8</accession>
<proteinExistence type="predicted"/>
<organism evidence="1 2">
    <name type="scientific">Runella slithyformis (strain ATCC 29530 / DSM 19594 / LMG 11500 / NCIMB 11436 / LSU 4)</name>
    <dbReference type="NCBI Taxonomy" id="761193"/>
    <lineage>
        <taxon>Bacteria</taxon>
        <taxon>Pseudomonadati</taxon>
        <taxon>Bacteroidota</taxon>
        <taxon>Cytophagia</taxon>
        <taxon>Cytophagales</taxon>
        <taxon>Spirosomataceae</taxon>
        <taxon>Runella</taxon>
    </lineage>
</organism>
<evidence type="ECO:0000313" key="1">
    <source>
        <dbReference type="EMBL" id="AEI49905.1"/>
    </source>
</evidence>
<protein>
    <submittedName>
        <fullName evidence="1">Uncharacterized protein</fullName>
    </submittedName>
</protein>
<dbReference type="AlphaFoldDB" id="A0A7U3ZME8"/>
<reference evidence="2" key="1">
    <citation type="submission" date="2011-06" db="EMBL/GenBank/DDBJ databases">
        <title>The complete genome of chromosome of Runella slithyformis DSM 19594.</title>
        <authorList>
            <consortium name="US DOE Joint Genome Institute (JGI-PGF)"/>
            <person name="Lucas S."/>
            <person name="Han J."/>
            <person name="Lapidus A."/>
            <person name="Bruce D."/>
            <person name="Goodwin L."/>
            <person name="Pitluck S."/>
            <person name="Peters L."/>
            <person name="Kyrpides N."/>
            <person name="Mavromatis K."/>
            <person name="Ivanova N."/>
            <person name="Ovchinnikova G."/>
            <person name="Zhang X."/>
            <person name="Misra M."/>
            <person name="Detter J.C."/>
            <person name="Tapia R."/>
            <person name="Han C."/>
            <person name="Land M."/>
            <person name="Hauser L."/>
            <person name="Markowitz V."/>
            <person name="Cheng J.-F."/>
            <person name="Hugenholtz P."/>
            <person name="Woyke T."/>
            <person name="Wu D."/>
            <person name="Tindall B."/>
            <person name="Faehrich R."/>
            <person name="Brambilla E."/>
            <person name="Klenk H.-P."/>
            <person name="Eisen J.A."/>
        </authorList>
    </citation>
    <scope>NUCLEOTIDE SEQUENCE [LARGE SCALE GENOMIC DNA]</scope>
    <source>
        <strain evidence="2">ATCC 29530 / DSM 19594 / LMG 11500 / NCIMB 11436 / LSU 4</strain>
    </source>
</reference>
<evidence type="ECO:0000313" key="2">
    <source>
        <dbReference type="Proteomes" id="UP000000493"/>
    </source>
</evidence>
<dbReference type="Proteomes" id="UP000000493">
    <property type="component" value="Chromosome"/>
</dbReference>